<dbReference type="NCBIfam" id="TIGR02271">
    <property type="entry name" value="YsnF/AvaK domain"/>
    <property type="match status" value="1"/>
</dbReference>
<evidence type="ECO:0000313" key="3">
    <source>
        <dbReference type="EMBL" id="OEJ74312.1"/>
    </source>
</evidence>
<feature type="compositionally biased region" description="Basic and acidic residues" evidence="1">
    <location>
        <begin position="1"/>
        <end position="19"/>
    </location>
</feature>
<dbReference type="EMBL" id="MJGC01000067">
    <property type="protein sequence ID" value="OEJ74312.1"/>
    <property type="molecule type" value="Genomic_DNA"/>
</dbReference>
<name>A0A1E5QI20_9CYAN</name>
<evidence type="ECO:0000259" key="2">
    <source>
        <dbReference type="Pfam" id="PF09557"/>
    </source>
</evidence>
<sequence>MVDPKIRRDNDPAVDRTDTNPDPISGQPGAHPVGTGIGAAGVGTVGTVVGGVIGGPVGAVVGAAVGAVAGGLVGKGVAEAVNPSIEDEYWRQNYATRSYVTPDETYDNYAPAYRTGYEGYARHAENPKTYAEVEPELENTYTQTYGNTALPWDKAKHAARDAYIKLYEERLVAGKHRDKVGEVSVGKHVESETARVSVPVTQEKAIVERVPVDNSTPVNPDRVNFGETEAKRVEIYEERPEIHKEAFVRENVDVRKEVDRETIEAEEQVRRERLDIDTEGRPNIKR</sequence>
<dbReference type="PANTHER" id="PTHR38463">
    <property type="entry name" value="STRESS RESPONSE PROTEIN YSNF"/>
    <property type="match status" value="1"/>
</dbReference>
<dbReference type="OrthoDB" id="282393at2"/>
<dbReference type="RefSeq" id="WP_069968059.1">
    <property type="nucleotide sequence ID" value="NZ_CM124774.1"/>
</dbReference>
<proteinExistence type="predicted"/>
<dbReference type="STRING" id="1781255.BH720_15145"/>
<dbReference type="PANTHER" id="PTHR38463:SF1">
    <property type="entry name" value="STRESS RESPONSE PROTEIN YSNF"/>
    <property type="match status" value="1"/>
</dbReference>
<feature type="domain" description="DUF2382" evidence="2">
    <location>
        <begin position="164"/>
        <end position="276"/>
    </location>
</feature>
<accession>A0A1E5QI20</accession>
<dbReference type="AlphaFoldDB" id="A0A1E5QI20"/>
<reference evidence="3" key="1">
    <citation type="submission" date="2016-09" db="EMBL/GenBank/DDBJ databases">
        <title>Draft genome of thermotolerant cyanobacterium Desertifilum sp. strain IPPAS B-1220.</title>
        <authorList>
            <person name="Sinetova M.A."/>
            <person name="Bolakhan K."/>
            <person name="Zayadan B.K."/>
            <person name="Mironov K.S."/>
            <person name="Ustinova V."/>
            <person name="Kupriyanova E.V."/>
            <person name="Sidorov R.A."/>
            <person name="Skrypnik A.N."/>
            <person name="Gogoleva N.E."/>
            <person name="Gogolev Y.V."/>
            <person name="Los D.A."/>
        </authorList>
    </citation>
    <scope>NUCLEOTIDE SEQUENCE [LARGE SCALE GENOMIC DNA]</scope>
    <source>
        <strain evidence="3">IPPAS B-1220</strain>
    </source>
</reference>
<comment type="caution">
    <text evidence="3">The sequence shown here is derived from an EMBL/GenBank/DDBJ whole genome shotgun (WGS) entry which is preliminary data.</text>
</comment>
<dbReference type="InterPro" id="IPR019060">
    <property type="entry name" value="DUF2382"/>
</dbReference>
<gene>
    <name evidence="3" type="ORF">BH720_15145</name>
</gene>
<feature type="region of interest" description="Disordered" evidence="1">
    <location>
        <begin position="1"/>
        <end position="35"/>
    </location>
</feature>
<evidence type="ECO:0000256" key="1">
    <source>
        <dbReference type="SAM" id="MobiDB-lite"/>
    </source>
</evidence>
<dbReference type="Pfam" id="PF09557">
    <property type="entry name" value="DUF2382"/>
    <property type="match status" value="1"/>
</dbReference>
<dbReference type="InterPro" id="IPR052967">
    <property type="entry name" value="Stress_Response_Assoc"/>
</dbReference>
<organism evidence="3">
    <name type="scientific">Desertifilum tharense IPPAS B-1220</name>
    <dbReference type="NCBI Taxonomy" id="1781255"/>
    <lineage>
        <taxon>Bacteria</taxon>
        <taxon>Bacillati</taxon>
        <taxon>Cyanobacteriota</taxon>
        <taxon>Cyanophyceae</taxon>
        <taxon>Desertifilales</taxon>
        <taxon>Desertifilaceae</taxon>
        <taxon>Desertifilum</taxon>
    </lineage>
</organism>
<protein>
    <recommendedName>
        <fullName evidence="2">DUF2382 domain-containing protein</fullName>
    </recommendedName>
</protein>